<reference evidence="1" key="1">
    <citation type="journal article" date="2021" name="Proc. Natl. Acad. Sci. U.S.A.">
        <title>A Catalog of Tens of Thousands of Viruses from Human Metagenomes Reveals Hidden Associations with Chronic Diseases.</title>
        <authorList>
            <person name="Tisza M.J."/>
            <person name="Buck C.B."/>
        </authorList>
    </citation>
    <scope>NUCLEOTIDE SEQUENCE</scope>
    <source>
        <strain evidence="1">Ct0zh2</strain>
    </source>
</reference>
<name>A0A8S5PKB8_9CAUD</name>
<protein>
    <submittedName>
        <fullName evidence="1">PORTAL PROTEIN, 15 PROTEIN, HEAD PROTEIN, VIRAL INFECTION, TAILED.2A</fullName>
    </submittedName>
</protein>
<organism evidence="1">
    <name type="scientific">Siphoviridae sp. ct0zh2</name>
    <dbReference type="NCBI Taxonomy" id="2825302"/>
    <lineage>
        <taxon>Viruses</taxon>
        <taxon>Duplodnaviria</taxon>
        <taxon>Heunggongvirae</taxon>
        <taxon>Uroviricota</taxon>
        <taxon>Caudoviricetes</taxon>
    </lineage>
</organism>
<sequence>MLDDLKKLLGIEDDSLDQELELILRSVQGRLKLLLGGIEVPEEMNHIVVEVAVIRFNRLGSEGMSSHNVEGESMSYNDNDFDGFMNEIQAFLDSQKESKRGRVRFI</sequence>
<dbReference type="Pfam" id="PF05135">
    <property type="entry name" value="Phage_connect_1"/>
    <property type="match status" value="1"/>
</dbReference>
<dbReference type="InterPro" id="IPR021146">
    <property type="entry name" value="Phage_gp6-like_head-tail"/>
</dbReference>
<evidence type="ECO:0000313" key="1">
    <source>
        <dbReference type="EMBL" id="DAE07510.1"/>
    </source>
</evidence>
<dbReference type="EMBL" id="BK015451">
    <property type="protein sequence ID" value="DAE07510.1"/>
    <property type="molecule type" value="Genomic_DNA"/>
</dbReference>
<accession>A0A8S5PKB8</accession>
<proteinExistence type="predicted"/>